<keyword evidence="7 11" id="KW-1133">Transmembrane helix</keyword>
<keyword evidence="4 11" id="KW-0808">Transferase</keyword>
<dbReference type="EC" id="2.3.1.199" evidence="11"/>
<dbReference type="InterPro" id="IPR002076">
    <property type="entry name" value="ELO_fam"/>
</dbReference>
<organism evidence="12 13">
    <name type="scientific">Loa loa</name>
    <name type="common">Eye worm</name>
    <name type="synonym">Filaria loa</name>
    <dbReference type="NCBI Taxonomy" id="7209"/>
    <lineage>
        <taxon>Eukaryota</taxon>
        <taxon>Metazoa</taxon>
        <taxon>Ecdysozoa</taxon>
        <taxon>Nematoda</taxon>
        <taxon>Chromadorea</taxon>
        <taxon>Rhabditida</taxon>
        <taxon>Spirurina</taxon>
        <taxon>Spiruromorpha</taxon>
        <taxon>Filarioidea</taxon>
        <taxon>Onchocercidae</taxon>
        <taxon>Loa</taxon>
    </lineage>
</organism>
<dbReference type="GO" id="GO:0034626">
    <property type="term" value="P:fatty acid elongation, polyunsaturated fatty acid"/>
    <property type="evidence" value="ECO:0007669"/>
    <property type="project" value="TreeGrafter"/>
</dbReference>
<evidence type="ECO:0000256" key="10">
    <source>
        <dbReference type="ARBA" id="ARBA00023160"/>
    </source>
</evidence>
<keyword evidence="9 11" id="KW-0472">Membrane</keyword>
<evidence type="ECO:0000256" key="6">
    <source>
        <dbReference type="ARBA" id="ARBA00022832"/>
    </source>
</evidence>
<dbReference type="AlphaFoldDB" id="A0A1I7VNW5"/>
<dbReference type="GO" id="GO:0019367">
    <property type="term" value="P:fatty acid elongation, saturated fatty acid"/>
    <property type="evidence" value="ECO:0007669"/>
    <property type="project" value="TreeGrafter"/>
</dbReference>
<evidence type="ECO:0000256" key="11">
    <source>
        <dbReference type="RuleBase" id="RU361115"/>
    </source>
</evidence>
<dbReference type="Pfam" id="PF01151">
    <property type="entry name" value="ELO"/>
    <property type="match status" value="1"/>
</dbReference>
<dbReference type="GO" id="GO:0042761">
    <property type="term" value="P:very long-chain fatty acid biosynthetic process"/>
    <property type="evidence" value="ECO:0007669"/>
    <property type="project" value="TreeGrafter"/>
</dbReference>
<accession>A0A1I7VNW5</accession>
<dbReference type="Proteomes" id="UP000095285">
    <property type="component" value="Unassembled WGS sequence"/>
</dbReference>
<feature type="transmembrane region" description="Helical" evidence="11">
    <location>
        <begin position="23"/>
        <end position="42"/>
    </location>
</feature>
<protein>
    <recommendedName>
        <fullName evidence="11">Elongation of very long chain fatty acids protein</fullName>
        <ecNumber evidence="11">2.3.1.199</ecNumber>
    </recommendedName>
    <alternativeName>
        <fullName evidence="11">Very-long-chain 3-oxoacyl-CoA synthase</fullName>
    </alternativeName>
</protein>
<dbReference type="PANTHER" id="PTHR11157">
    <property type="entry name" value="FATTY ACID ACYL TRANSFERASE-RELATED"/>
    <property type="match status" value="1"/>
</dbReference>
<gene>
    <name evidence="13" type="primary">LOAG_15715</name>
</gene>
<keyword evidence="6 11" id="KW-0276">Fatty acid metabolism</keyword>
<sequence>MRWDPLTYDAQLSIEWIQQRRPLFILLFIAYTLFVFNMPRIWKGKRSQGLATIIFYWNAFNALADIVLLLGLLPDFLSSFHEGFYSSLCLNDGLYKNPRSGRAIFTFHISKVWELLDTVLVILDGRKPNILHVIHHIVISISMIYSYQHIGAMARWIAITNLSSHSALYSYLAAQSCAWKRRTCSARVINVIQMAQFPICLFGLIKIRQFVNARKKCETSYNGPSIIIYSSFFILFILFYVNKYRKDNSSKEIFKSNSKGLTNFCHSSLCHAFLGFLNSERLV</sequence>
<keyword evidence="3 11" id="KW-0444">Lipid biosynthesis</keyword>
<name>A0A1I7VNW5_LOALO</name>
<dbReference type="GO" id="GO:0030148">
    <property type="term" value="P:sphingolipid biosynthetic process"/>
    <property type="evidence" value="ECO:0007669"/>
    <property type="project" value="TreeGrafter"/>
</dbReference>
<dbReference type="PANTHER" id="PTHR11157:SF26">
    <property type="entry name" value="ELONGATION OF LONG CHAIN FATTY ACIDS PROTEIN 1"/>
    <property type="match status" value="1"/>
</dbReference>
<dbReference type="InParanoid" id="A0A1I7VNW5"/>
<keyword evidence="12" id="KW-1185">Reference proteome</keyword>
<comment type="catalytic activity">
    <reaction evidence="11">
        <text>a very-long-chain acyl-CoA + malonyl-CoA + H(+) = a very-long-chain 3-oxoacyl-CoA + CO2 + CoA</text>
        <dbReference type="Rhea" id="RHEA:32727"/>
        <dbReference type="ChEBI" id="CHEBI:15378"/>
        <dbReference type="ChEBI" id="CHEBI:16526"/>
        <dbReference type="ChEBI" id="CHEBI:57287"/>
        <dbReference type="ChEBI" id="CHEBI:57384"/>
        <dbReference type="ChEBI" id="CHEBI:90725"/>
        <dbReference type="ChEBI" id="CHEBI:90736"/>
        <dbReference type="EC" id="2.3.1.199"/>
    </reaction>
</comment>
<feature type="transmembrane region" description="Helical" evidence="11">
    <location>
        <begin position="225"/>
        <end position="241"/>
    </location>
</feature>
<dbReference type="UniPathway" id="UPA00094"/>
<proteinExistence type="inferred from homology"/>
<feature type="transmembrane region" description="Helical" evidence="11">
    <location>
        <begin position="54"/>
        <end position="73"/>
    </location>
</feature>
<evidence type="ECO:0000256" key="5">
    <source>
        <dbReference type="ARBA" id="ARBA00022692"/>
    </source>
</evidence>
<dbReference type="STRING" id="7209.A0A1I7VNW5"/>
<evidence type="ECO:0000256" key="9">
    <source>
        <dbReference type="ARBA" id="ARBA00023136"/>
    </source>
</evidence>
<comment type="caution">
    <text evidence="11">Lacks conserved residue(s) required for the propagation of feature annotation.</text>
</comment>
<dbReference type="GO" id="GO:0005789">
    <property type="term" value="C:endoplasmic reticulum membrane"/>
    <property type="evidence" value="ECO:0007669"/>
    <property type="project" value="TreeGrafter"/>
</dbReference>
<keyword evidence="10 11" id="KW-0275">Fatty acid biosynthesis</keyword>
<evidence type="ECO:0000256" key="4">
    <source>
        <dbReference type="ARBA" id="ARBA00022679"/>
    </source>
</evidence>
<feature type="transmembrane region" description="Helical" evidence="11">
    <location>
        <begin position="184"/>
        <end position="205"/>
    </location>
</feature>
<evidence type="ECO:0000313" key="12">
    <source>
        <dbReference type="Proteomes" id="UP000095285"/>
    </source>
</evidence>
<evidence type="ECO:0000256" key="2">
    <source>
        <dbReference type="ARBA" id="ARBA00005194"/>
    </source>
</evidence>
<dbReference type="GO" id="GO:0034625">
    <property type="term" value="P:fatty acid elongation, monounsaturated fatty acid"/>
    <property type="evidence" value="ECO:0007669"/>
    <property type="project" value="TreeGrafter"/>
</dbReference>
<evidence type="ECO:0000313" key="13">
    <source>
        <dbReference type="WBParaSite" id="EN70_4650"/>
    </source>
</evidence>
<evidence type="ECO:0000256" key="8">
    <source>
        <dbReference type="ARBA" id="ARBA00023098"/>
    </source>
</evidence>
<dbReference type="OrthoDB" id="434092at2759"/>
<dbReference type="GO" id="GO:0009922">
    <property type="term" value="F:fatty acid elongase activity"/>
    <property type="evidence" value="ECO:0007669"/>
    <property type="project" value="UniProtKB-EC"/>
</dbReference>
<evidence type="ECO:0000256" key="3">
    <source>
        <dbReference type="ARBA" id="ARBA00022516"/>
    </source>
</evidence>
<keyword evidence="8 11" id="KW-0443">Lipid metabolism</keyword>
<comment type="similarity">
    <text evidence="11">Belongs to the ELO family.</text>
</comment>
<dbReference type="eggNOG" id="KOG3072">
    <property type="taxonomic scope" value="Eukaryota"/>
</dbReference>
<comment type="pathway">
    <text evidence="2">Lipid metabolism; fatty acid biosynthesis.</text>
</comment>
<reference evidence="12" key="1">
    <citation type="submission" date="2012-04" db="EMBL/GenBank/DDBJ databases">
        <title>The Genome Sequence of Loa loa.</title>
        <authorList>
            <consortium name="The Broad Institute Genome Sequencing Platform"/>
            <consortium name="Broad Institute Genome Sequencing Center for Infectious Disease"/>
            <person name="Nutman T.B."/>
            <person name="Fink D.L."/>
            <person name="Russ C."/>
            <person name="Young S."/>
            <person name="Zeng Q."/>
            <person name="Gargeya S."/>
            <person name="Alvarado L."/>
            <person name="Berlin A."/>
            <person name="Chapman S.B."/>
            <person name="Chen Z."/>
            <person name="Freedman E."/>
            <person name="Gellesch M."/>
            <person name="Goldberg J."/>
            <person name="Griggs A."/>
            <person name="Gujja S."/>
            <person name="Heilman E.R."/>
            <person name="Heiman D."/>
            <person name="Howarth C."/>
            <person name="Mehta T."/>
            <person name="Neiman D."/>
            <person name="Pearson M."/>
            <person name="Roberts A."/>
            <person name="Saif S."/>
            <person name="Shea T."/>
            <person name="Shenoy N."/>
            <person name="Sisk P."/>
            <person name="Stolte C."/>
            <person name="Sykes S."/>
            <person name="White J."/>
            <person name="Yandava C."/>
            <person name="Haas B."/>
            <person name="Henn M.R."/>
            <person name="Nusbaum C."/>
            <person name="Birren B."/>
        </authorList>
    </citation>
    <scope>NUCLEOTIDE SEQUENCE [LARGE SCALE GENOMIC DNA]</scope>
</reference>
<evidence type="ECO:0000256" key="7">
    <source>
        <dbReference type="ARBA" id="ARBA00022989"/>
    </source>
</evidence>
<keyword evidence="5 11" id="KW-0812">Transmembrane</keyword>
<dbReference type="WBParaSite" id="EN70_4650">
    <property type="protein sequence ID" value="EN70_4650"/>
    <property type="gene ID" value="EN70_4650"/>
</dbReference>
<reference evidence="13" key="2">
    <citation type="submission" date="2016-11" db="UniProtKB">
        <authorList>
            <consortium name="WormBaseParasite"/>
        </authorList>
    </citation>
    <scope>IDENTIFICATION</scope>
</reference>
<comment type="subcellular location">
    <subcellularLocation>
        <location evidence="1">Membrane</location>
        <topology evidence="1">Multi-pass membrane protein</topology>
    </subcellularLocation>
</comment>
<evidence type="ECO:0000256" key="1">
    <source>
        <dbReference type="ARBA" id="ARBA00004141"/>
    </source>
</evidence>